<reference evidence="8 9" key="1">
    <citation type="submission" date="2022-06" db="EMBL/GenBank/DDBJ databases">
        <title>Endosaccharibacter gen. nov., sp. nov., endophytic bacteria isolated from sugarcane.</title>
        <authorList>
            <person name="Pitiwittayakul N."/>
            <person name="Yukphan P."/>
            <person name="Charoenyingcharoen P."/>
            <person name="Tanasupawat S."/>
        </authorList>
    </citation>
    <scope>NUCLEOTIDE SEQUENCE [LARGE SCALE GENOMIC DNA]</scope>
    <source>
        <strain evidence="8 9">KSS8</strain>
    </source>
</reference>
<comment type="function">
    <text evidence="7">Single strand-specific metallo-endoribonuclease involved in late-stage 70S ribosome quality control and in maturation of the 3' terminus of the 16S rRNA.</text>
</comment>
<accession>A0ABT1WA16</accession>
<dbReference type="RefSeq" id="WP_422865219.1">
    <property type="nucleotide sequence ID" value="NZ_JAMSKV010000015.1"/>
</dbReference>
<comment type="subcellular location">
    <subcellularLocation>
        <location evidence="7">Cytoplasm</location>
    </subcellularLocation>
</comment>
<gene>
    <name evidence="7 8" type="primary">ybeY</name>
    <name evidence="8" type="ORF">NFI95_14905</name>
</gene>
<keyword evidence="7" id="KW-0698">rRNA processing</keyword>
<evidence type="ECO:0000256" key="3">
    <source>
        <dbReference type="ARBA" id="ARBA00022723"/>
    </source>
</evidence>
<protein>
    <recommendedName>
        <fullName evidence="7">Endoribonuclease YbeY</fullName>
        <ecNumber evidence="7">3.1.-.-</ecNumber>
    </recommendedName>
</protein>
<keyword evidence="6 7" id="KW-0862">Zinc</keyword>
<dbReference type="HAMAP" id="MF_00009">
    <property type="entry name" value="Endoribonucl_YbeY"/>
    <property type="match status" value="1"/>
</dbReference>
<proteinExistence type="inferred from homology"/>
<organism evidence="8 9">
    <name type="scientific">Endosaccharibacter trunci</name>
    <dbReference type="NCBI Taxonomy" id="2812733"/>
    <lineage>
        <taxon>Bacteria</taxon>
        <taxon>Pseudomonadati</taxon>
        <taxon>Pseudomonadota</taxon>
        <taxon>Alphaproteobacteria</taxon>
        <taxon>Acetobacterales</taxon>
        <taxon>Acetobacteraceae</taxon>
        <taxon>Endosaccharibacter</taxon>
    </lineage>
</organism>
<evidence type="ECO:0000256" key="4">
    <source>
        <dbReference type="ARBA" id="ARBA00022759"/>
    </source>
</evidence>
<dbReference type="Proteomes" id="UP001524587">
    <property type="component" value="Unassembled WGS sequence"/>
</dbReference>
<comment type="similarity">
    <text evidence="1 7">Belongs to the endoribonuclease YbeY family.</text>
</comment>
<feature type="binding site" evidence="7">
    <location>
        <position position="134"/>
    </location>
    <ligand>
        <name>Zn(2+)</name>
        <dbReference type="ChEBI" id="CHEBI:29105"/>
        <note>catalytic</note>
    </ligand>
</feature>
<evidence type="ECO:0000256" key="7">
    <source>
        <dbReference type="HAMAP-Rule" id="MF_00009"/>
    </source>
</evidence>
<dbReference type="SUPFAM" id="SSF55486">
    <property type="entry name" value="Metalloproteases ('zincins'), catalytic domain"/>
    <property type="match status" value="1"/>
</dbReference>
<keyword evidence="7" id="KW-0963">Cytoplasm</keyword>
<keyword evidence="9" id="KW-1185">Reference proteome</keyword>
<dbReference type="PANTHER" id="PTHR46986:SF1">
    <property type="entry name" value="ENDORIBONUCLEASE YBEY, CHLOROPLASTIC"/>
    <property type="match status" value="1"/>
</dbReference>
<dbReference type="EMBL" id="JAMSKV010000015">
    <property type="protein sequence ID" value="MCQ8279732.1"/>
    <property type="molecule type" value="Genomic_DNA"/>
</dbReference>
<evidence type="ECO:0000313" key="9">
    <source>
        <dbReference type="Proteomes" id="UP001524587"/>
    </source>
</evidence>
<name>A0ABT1WA16_9PROT</name>
<dbReference type="InterPro" id="IPR023091">
    <property type="entry name" value="MetalPrtase_cat_dom_sf_prd"/>
</dbReference>
<feature type="binding site" evidence="7">
    <location>
        <position position="130"/>
    </location>
    <ligand>
        <name>Zn(2+)</name>
        <dbReference type="ChEBI" id="CHEBI:29105"/>
        <note>catalytic</note>
    </ligand>
</feature>
<evidence type="ECO:0000256" key="1">
    <source>
        <dbReference type="ARBA" id="ARBA00010875"/>
    </source>
</evidence>
<evidence type="ECO:0000256" key="5">
    <source>
        <dbReference type="ARBA" id="ARBA00022801"/>
    </source>
</evidence>
<evidence type="ECO:0000313" key="8">
    <source>
        <dbReference type="EMBL" id="MCQ8279732.1"/>
    </source>
</evidence>
<dbReference type="Gene3D" id="3.40.390.30">
    <property type="entry name" value="Metalloproteases ('zincins'), catalytic domain"/>
    <property type="match status" value="1"/>
</dbReference>
<feature type="binding site" evidence="7">
    <location>
        <position position="140"/>
    </location>
    <ligand>
        <name>Zn(2+)</name>
        <dbReference type="ChEBI" id="CHEBI:29105"/>
        <note>catalytic</note>
    </ligand>
</feature>
<sequence length="179" mass="19666">MANEAAKPAHDVAGVSRHAAARRLAEAPEAVEIFVVDHRWRRLVPGIERLARRAAAAGGGAGSVVLDNDLRIRHLNARHRGKNKPTNVLTFETPPGVPGGDIVVALETVRREAIAAGRRPRHHLAHLIVHGALHLRGHDHHRAGDARRMEMEEARILRRLGVPNPWKPASPRPAGELRR</sequence>
<keyword evidence="3 7" id="KW-0479">Metal-binding</keyword>
<dbReference type="InterPro" id="IPR002036">
    <property type="entry name" value="YbeY"/>
</dbReference>
<dbReference type="EC" id="3.1.-.-" evidence="7"/>
<dbReference type="PANTHER" id="PTHR46986">
    <property type="entry name" value="ENDORIBONUCLEASE YBEY, CHLOROPLASTIC"/>
    <property type="match status" value="1"/>
</dbReference>
<keyword evidence="2 7" id="KW-0540">Nuclease</keyword>
<keyword evidence="5 7" id="KW-0378">Hydrolase</keyword>
<comment type="cofactor">
    <cofactor evidence="7">
        <name>Zn(2+)</name>
        <dbReference type="ChEBI" id="CHEBI:29105"/>
    </cofactor>
    <text evidence="7">Binds 1 zinc ion.</text>
</comment>
<dbReference type="NCBIfam" id="TIGR00043">
    <property type="entry name" value="rRNA maturation RNase YbeY"/>
    <property type="match status" value="1"/>
</dbReference>
<dbReference type="Pfam" id="PF02130">
    <property type="entry name" value="YbeY"/>
    <property type="match status" value="1"/>
</dbReference>
<keyword evidence="7" id="KW-0690">Ribosome biogenesis</keyword>
<comment type="caution">
    <text evidence="8">The sequence shown here is derived from an EMBL/GenBank/DDBJ whole genome shotgun (WGS) entry which is preliminary data.</text>
</comment>
<evidence type="ECO:0000256" key="2">
    <source>
        <dbReference type="ARBA" id="ARBA00022722"/>
    </source>
</evidence>
<keyword evidence="4 7" id="KW-0255">Endonuclease</keyword>
<evidence type="ECO:0000256" key="6">
    <source>
        <dbReference type="ARBA" id="ARBA00022833"/>
    </source>
</evidence>